<evidence type="ECO:0008006" key="9">
    <source>
        <dbReference type="Google" id="ProtNLM"/>
    </source>
</evidence>
<dbReference type="InterPro" id="IPR013783">
    <property type="entry name" value="Ig-like_fold"/>
</dbReference>
<dbReference type="Proteomes" id="UP000028760">
    <property type="component" value="Unassembled WGS sequence"/>
</dbReference>
<name>A0A096MBP9_POEFO</name>
<feature type="transmembrane region" description="Helical" evidence="5">
    <location>
        <begin position="213"/>
        <end position="235"/>
    </location>
</feature>
<dbReference type="SUPFAM" id="SSF48726">
    <property type="entry name" value="Immunoglobulin"/>
    <property type="match status" value="1"/>
</dbReference>
<evidence type="ECO:0000313" key="8">
    <source>
        <dbReference type="Proteomes" id="UP000028760"/>
    </source>
</evidence>
<dbReference type="GO" id="GO:0016020">
    <property type="term" value="C:membrane"/>
    <property type="evidence" value="ECO:0007669"/>
    <property type="project" value="UniProtKB-SubCell"/>
</dbReference>
<evidence type="ECO:0000256" key="6">
    <source>
        <dbReference type="SAM" id="SignalP"/>
    </source>
</evidence>
<dbReference type="EMBL" id="AYCK01012263">
    <property type="status" value="NOT_ANNOTATED_CDS"/>
    <property type="molecule type" value="Genomic_DNA"/>
</dbReference>
<keyword evidence="8" id="KW-1185">Reference proteome</keyword>
<dbReference type="STRING" id="48698.ENSPFOP00000028840"/>
<keyword evidence="5" id="KW-0812">Transmembrane</keyword>
<accession>A0A096MBP9</accession>
<dbReference type="Ensembl" id="ENSPFOT00000026468.1">
    <property type="protein sequence ID" value="ENSPFOP00000028840.1"/>
    <property type="gene ID" value="ENSPFOG00000024207.1"/>
</dbReference>
<dbReference type="GeneTree" id="ENSGT00610000086518"/>
<dbReference type="InterPro" id="IPR015631">
    <property type="entry name" value="CD2/SLAM_rcpt"/>
</dbReference>
<dbReference type="InterPro" id="IPR036179">
    <property type="entry name" value="Ig-like_dom_sf"/>
</dbReference>
<reference evidence="7" key="3">
    <citation type="submission" date="2025-09" db="UniProtKB">
        <authorList>
            <consortium name="Ensembl"/>
        </authorList>
    </citation>
    <scope>IDENTIFICATION</scope>
</reference>
<evidence type="ECO:0000256" key="2">
    <source>
        <dbReference type="ARBA" id="ARBA00022729"/>
    </source>
</evidence>
<dbReference type="PANTHER" id="PTHR12080">
    <property type="entry name" value="SIGNALING LYMPHOCYTIC ACTIVATION MOLECULE"/>
    <property type="match status" value="1"/>
</dbReference>
<comment type="subcellular location">
    <subcellularLocation>
        <location evidence="1">Membrane</location>
    </subcellularLocation>
</comment>
<keyword evidence="5" id="KW-1133">Transmembrane helix</keyword>
<evidence type="ECO:0000256" key="3">
    <source>
        <dbReference type="ARBA" id="ARBA00023136"/>
    </source>
</evidence>
<evidence type="ECO:0000256" key="1">
    <source>
        <dbReference type="ARBA" id="ARBA00004370"/>
    </source>
</evidence>
<feature type="signal peptide" evidence="6">
    <location>
        <begin position="1"/>
        <end position="19"/>
    </location>
</feature>
<evidence type="ECO:0000256" key="5">
    <source>
        <dbReference type="SAM" id="Phobius"/>
    </source>
</evidence>
<dbReference type="PANTHER" id="PTHR12080:SF125">
    <property type="entry name" value="CD48 ANTIGEN-LIKE"/>
    <property type="match status" value="1"/>
</dbReference>
<dbReference type="OMA" id="PNMRTIT"/>
<reference evidence="7" key="2">
    <citation type="submission" date="2025-08" db="UniProtKB">
        <authorList>
            <consortium name="Ensembl"/>
        </authorList>
    </citation>
    <scope>IDENTIFICATION</scope>
</reference>
<feature type="chain" id="PRO_5001926995" description="Ig-like domain-containing protein" evidence="6">
    <location>
        <begin position="20"/>
        <end position="251"/>
    </location>
</feature>
<reference evidence="8" key="1">
    <citation type="submission" date="2013-10" db="EMBL/GenBank/DDBJ databases">
        <authorList>
            <person name="Schartl M."/>
            <person name="Warren W."/>
        </authorList>
    </citation>
    <scope>NUCLEOTIDE SEQUENCE [LARGE SCALE GENOMIC DNA]</scope>
    <source>
        <strain evidence="8">female</strain>
    </source>
</reference>
<proteinExistence type="predicted"/>
<evidence type="ECO:0000256" key="4">
    <source>
        <dbReference type="ARBA" id="ARBA00023180"/>
    </source>
</evidence>
<sequence>MAVKFVLSFLILMALQAAAQEDKYFEIGGTLTLNPKYTEAISSITWKHKGNIVAEYIKDSVPLEYLGDLKGRTKVDLSTGVLTVSNMNKSDDGLFTVEINNRVLPVSFMAVGVRKLDGYPVEVHVKPLKCDSSLDQCVLQCGDDFNDAEPVQYFWKKGTTGQWEKGEKKFNISKATQQFETFTCKVENRFSEKTSGPRDNPYKESAGSGLDRVLMIVLPLLILAVGAGIIAWLIIKKPPDEGKPNLRRLNM</sequence>
<organism evidence="7 8">
    <name type="scientific">Poecilia formosa</name>
    <name type="common">Amazon molly</name>
    <name type="synonym">Limia formosa</name>
    <dbReference type="NCBI Taxonomy" id="48698"/>
    <lineage>
        <taxon>Eukaryota</taxon>
        <taxon>Metazoa</taxon>
        <taxon>Chordata</taxon>
        <taxon>Craniata</taxon>
        <taxon>Vertebrata</taxon>
        <taxon>Euteleostomi</taxon>
        <taxon>Actinopterygii</taxon>
        <taxon>Neopterygii</taxon>
        <taxon>Teleostei</taxon>
        <taxon>Neoteleostei</taxon>
        <taxon>Acanthomorphata</taxon>
        <taxon>Ovalentaria</taxon>
        <taxon>Atherinomorphae</taxon>
        <taxon>Cyprinodontiformes</taxon>
        <taxon>Poeciliidae</taxon>
        <taxon>Poeciliinae</taxon>
        <taxon>Poecilia</taxon>
    </lineage>
</organism>
<evidence type="ECO:0000313" key="7">
    <source>
        <dbReference type="Ensembl" id="ENSPFOP00000028840.1"/>
    </source>
</evidence>
<keyword evidence="4" id="KW-0325">Glycoprotein</keyword>
<dbReference type="Gene3D" id="2.60.40.10">
    <property type="entry name" value="Immunoglobulins"/>
    <property type="match status" value="2"/>
</dbReference>
<dbReference type="AlphaFoldDB" id="A0A096MBP9"/>
<protein>
    <recommendedName>
        <fullName evidence="9">Ig-like domain-containing protein</fullName>
    </recommendedName>
</protein>
<keyword evidence="3 5" id="KW-0472">Membrane</keyword>
<keyword evidence="2 6" id="KW-0732">Signal</keyword>